<feature type="compositionally biased region" description="Polar residues" evidence="1">
    <location>
        <begin position="434"/>
        <end position="447"/>
    </location>
</feature>
<organism evidence="2 3">
    <name type="scientific">Flavihumibacter petaseus NBRC 106054</name>
    <dbReference type="NCBI Taxonomy" id="1220578"/>
    <lineage>
        <taxon>Bacteria</taxon>
        <taxon>Pseudomonadati</taxon>
        <taxon>Bacteroidota</taxon>
        <taxon>Chitinophagia</taxon>
        <taxon>Chitinophagales</taxon>
        <taxon>Chitinophagaceae</taxon>
        <taxon>Flavihumibacter</taxon>
    </lineage>
</organism>
<comment type="caution">
    <text evidence="2">The sequence shown here is derived from an EMBL/GenBank/DDBJ whole genome shotgun (WGS) entry which is preliminary data.</text>
</comment>
<dbReference type="SUPFAM" id="SSF56935">
    <property type="entry name" value="Porins"/>
    <property type="match status" value="1"/>
</dbReference>
<proteinExistence type="predicted"/>
<dbReference type="OrthoDB" id="9922at2"/>
<dbReference type="EMBL" id="BBWV01000001">
    <property type="protein sequence ID" value="GAO42619.1"/>
    <property type="molecule type" value="Genomic_DNA"/>
</dbReference>
<gene>
    <name evidence="2" type="ORF">FPE01S_01_16340</name>
</gene>
<dbReference type="RefSeq" id="WP_072053961.1">
    <property type="nucleotide sequence ID" value="NZ_BBWV01000001.1"/>
</dbReference>
<sequence length="475" mass="52500">MRKFCLGLYAFLHYFHSSSQDTQYWTQQFGTRSALLGGSIVGSVNDNTALYYNPGALGFIDTGSLSINANIYGIENIRIFNAAGNKADFRSSQVSTVPLLFGGMIPNRKNAWRFSYGLMAPVDFNFKSTARLDGNFAIVNDNESPGQESLIAQADLSTRVTEMLGGFGAGRQLNENWSIGITGFIGVRSQVYSRTLLARFYLNPGEELVTGNLIQNLNYYHVRFIPKLGVAWRKGQWDLGLTITAPSIALFGKGTVAADATGTNILPPSGDTRIDFLANDRQEKLKTTFKSPFSVSGGAAYSFGRSQINGTVAWYGKVAMYDIIRAKAAAFARPPDAYPELTSDEFLRVRTAARPVFNFAFGYEYILNPKVTLDISYRNDQTYFDTDLNDMRGIKPDLSSWDIHHFTVGGTIRKNRSELSVGLAISNGKDGNREQSGNLSKPSESNLLQGETTITEAKYSSFGFLLGYTYSFRKF</sequence>
<protein>
    <submittedName>
        <fullName evidence="2">Uncharacterized protein</fullName>
    </submittedName>
</protein>
<evidence type="ECO:0000313" key="2">
    <source>
        <dbReference type="EMBL" id="GAO42619.1"/>
    </source>
</evidence>
<accession>A0A0E9MYF1</accession>
<dbReference type="STRING" id="1220578.FPE01S_01_16340"/>
<evidence type="ECO:0000313" key="3">
    <source>
        <dbReference type="Proteomes" id="UP000033121"/>
    </source>
</evidence>
<name>A0A0E9MYF1_9BACT</name>
<reference evidence="2 3" key="1">
    <citation type="submission" date="2015-04" db="EMBL/GenBank/DDBJ databases">
        <title>Whole genome shotgun sequence of Flavihumibacter petaseus NBRC 106054.</title>
        <authorList>
            <person name="Miyazawa S."/>
            <person name="Hosoyama A."/>
            <person name="Hashimoto M."/>
            <person name="Noguchi M."/>
            <person name="Tsuchikane K."/>
            <person name="Ohji S."/>
            <person name="Yamazoe A."/>
            <person name="Ichikawa N."/>
            <person name="Kimura A."/>
            <person name="Fujita N."/>
        </authorList>
    </citation>
    <scope>NUCLEOTIDE SEQUENCE [LARGE SCALE GENOMIC DNA]</scope>
    <source>
        <strain evidence="2 3">NBRC 106054</strain>
    </source>
</reference>
<feature type="region of interest" description="Disordered" evidence="1">
    <location>
        <begin position="426"/>
        <end position="447"/>
    </location>
</feature>
<dbReference type="Gene3D" id="2.40.160.60">
    <property type="entry name" value="Outer membrane protein transport protein (OMPP1/FadL/TodX)"/>
    <property type="match status" value="1"/>
</dbReference>
<keyword evidence="3" id="KW-1185">Reference proteome</keyword>
<dbReference type="AlphaFoldDB" id="A0A0E9MYF1"/>
<evidence type="ECO:0000256" key="1">
    <source>
        <dbReference type="SAM" id="MobiDB-lite"/>
    </source>
</evidence>
<dbReference type="Proteomes" id="UP000033121">
    <property type="component" value="Unassembled WGS sequence"/>
</dbReference>